<gene>
    <name evidence="1" type="ordered locus">PCC8801_1585</name>
</gene>
<evidence type="ECO:0000313" key="1">
    <source>
        <dbReference type="EMBL" id="ACK65637.1"/>
    </source>
</evidence>
<reference evidence="2" key="1">
    <citation type="journal article" date="2011" name="MBio">
        <title>Novel metabolic attributes of the genus Cyanothece, comprising a group of unicellular nitrogen-fixing Cyanobacteria.</title>
        <authorList>
            <person name="Bandyopadhyay A."/>
            <person name="Elvitigala T."/>
            <person name="Welsh E."/>
            <person name="Stockel J."/>
            <person name="Liberton M."/>
            <person name="Min H."/>
            <person name="Sherman L.A."/>
            <person name="Pakrasi H.B."/>
        </authorList>
    </citation>
    <scope>NUCLEOTIDE SEQUENCE [LARGE SCALE GENOMIC DNA]</scope>
    <source>
        <strain evidence="2">PCC 8801</strain>
    </source>
</reference>
<organism evidence="1 2">
    <name type="scientific">Rippkaea orientalis (strain PCC 8801 / RF-1)</name>
    <name type="common">Cyanothece sp. (strain PCC 8801)</name>
    <dbReference type="NCBI Taxonomy" id="41431"/>
    <lineage>
        <taxon>Bacteria</taxon>
        <taxon>Bacillati</taxon>
        <taxon>Cyanobacteriota</taxon>
        <taxon>Cyanophyceae</taxon>
        <taxon>Oscillatoriophycideae</taxon>
        <taxon>Chroococcales</taxon>
        <taxon>Aphanothecaceae</taxon>
        <taxon>Rippkaea</taxon>
        <taxon>Rippkaea orientalis</taxon>
    </lineage>
</organism>
<name>B7JUU3_RIPO1</name>
<dbReference type="STRING" id="41431.PCC8801_1585"/>
<protein>
    <submittedName>
        <fullName evidence="1">Uncharacterized protein</fullName>
    </submittedName>
</protein>
<sequence length="59" mass="6593">MFSLSDLKQTKVYQEALAEGKLEGKLEAVPFMIQLGATVEQIAQTLNLPVEKVREMAQK</sequence>
<proteinExistence type="predicted"/>
<evidence type="ECO:0000313" key="2">
    <source>
        <dbReference type="Proteomes" id="UP000008204"/>
    </source>
</evidence>
<accession>B7JUU3</accession>
<dbReference type="KEGG" id="cyp:PCC8801_1585"/>
<keyword evidence="2" id="KW-1185">Reference proteome</keyword>
<dbReference type="Proteomes" id="UP000008204">
    <property type="component" value="Chromosome"/>
</dbReference>
<dbReference type="EMBL" id="CP001287">
    <property type="protein sequence ID" value="ACK65637.1"/>
    <property type="molecule type" value="Genomic_DNA"/>
</dbReference>
<dbReference type="HOGENOM" id="CLU_069065_8_2_3"/>
<dbReference type="eggNOG" id="COG5464">
    <property type="taxonomic scope" value="Bacteria"/>
</dbReference>
<dbReference type="OrthoDB" id="468313at2"/>
<dbReference type="AlphaFoldDB" id="B7JUU3"/>